<dbReference type="RefSeq" id="XP_022241198.1">
    <property type="nucleotide sequence ID" value="XM_022385490.1"/>
</dbReference>
<proteinExistence type="predicted"/>
<feature type="compositionally biased region" description="Polar residues" evidence="1">
    <location>
        <begin position="52"/>
        <end position="68"/>
    </location>
</feature>
<feature type="compositionally biased region" description="Low complexity" evidence="1">
    <location>
        <begin position="72"/>
        <end position="86"/>
    </location>
</feature>
<feature type="region of interest" description="Disordered" evidence="1">
    <location>
        <begin position="738"/>
        <end position="774"/>
    </location>
</feature>
<dbReference type="InterPro" id="IPR036034">
    <property type="entry name" value="PDZ_sf"/>
</dbReference>
<evidence type="ECO:0000259" key="2">
    <source>
        <dbReference type="PROSITE" id="PS50106"/>
    </source>
</evidence>
<accession>A0ABM1SC42</accession>
<feature type="compositionally biased region" description="Basic and acidic residues" evidence="1">
    <location>
        <begin position="107"/>
        <end position="123"/>
    </location>
</feature>
<dbReference type="RefSeq" id="XP_022241197.1">
    <property type="nucleotide sequence ID" value="XM_022385489.1"/>
</dbReference>
<organism evidence="3 4">
    <name type="scientific">Limulus polyphemus</name>
    <name type="common">Atlantic horseshoe crab</name>
    <dbReference type="NCBI Taxonomy" id="6850"/>
    <lineage>
        <taxon>Eukaryota</taxon>
        <taxon>Metazoa</taxon>
        <taxon>Ecdysozoa</taxon>
        <taxon>Arthropoda</taxon>
        <taxon>Chelicerata</taxon>
        <taxon>Merostomata</taxon>
        <taxon>Xiphosura</taxon>
        <taxon>Limulidae</taxon>
        <taxon>Limulus</taxon>
    </lineage>
</organism>
<sequence length="991" mass="109244">MPSDQNLPSFSNPGHQFNDFCSNTNDVTMVSLKLNITGRVPSPDSACEQDWAPTNTIQPSSSDYSQVVSAADDTTSDTSDSTNTSSQCNHTNSRKRGEKQLPDMQQDSEKPVHNGGFHMHDSDGDSGIVALSRKNGRIGSTCSNETDRSQDNYQRTPRKEQISRPMHYRKYVPDTNSQELLNKYSLKPSLKACSVSSVHSCNGPLKGDHTIISDTTSSTNSSTKLTVHSSSFKEFSNPKVRFDEELQLTEHNIRRSCRKLFATLYAQKSATLKPEPKNGPFLPSQIANVSSMSETKQPNRIADNCNSICSEMNRTYPFNKTQGTCGLNSLRMKTSSYTLPSKTTGPVFRASWSHGVDVKKQPGHKIRPRLGQQLSNPSDLSYTGNLYNSNTNKNIVVSEKDTNDVKSPPHSDIYVGIPTTIIQKSKDVNKKTSSPTTTKSFPTLQTITQENCHESSHISNKSSRASQGAGHRCSKTTLFKSRSCTALSGELSLRTVNFPSLDSPLSFHQGKERPSLDSSLLSHQGNDELMVLLSSHAAEDHHVSKEKSPCSTLVVKKVHLDRDSDCVLYSDDMIRVYARLASVDPEGTTVQEATTSQATCNALKSDKTLRRSLNAKSNYSQVSEYADYARVLGDPGNKQALHSESHIKGFSYPETINTHDSVLGRTVPELLMIAAAEHVQLGCIPKGQEQRVLVGDNTGAGMANSALGSSSAVPVVTQASIPVKTDKMESPEYAVVDKSKKSRRLQRTASLSRVTSSPCISNSKGGSPCEEQEPPVPPKIFMHRSDFALYKETSSSKKSVIERVQGFTKSAKSALQRAFSTERIYREEKLETTRKPRRSQSFIKVLKNRMSMRGVKGKTWNIRETSGHASRLGTVDTDNEHSLLPGHVWGQLIQLHVDGSQVVELSKPPKKPFGFYLARGTIRNCRGVFVSRMRDHETQKLLSGLIDIGDEILEIDGVGVKEKDITEVNSLMTKKNNILLTVLPYSSRVDV</sequence>
<name>A0ABM1SC42_LIMPO</name>
<gene>
    <name evidence="4 5" type="primary">LOC106459078</name>
</gene>
<protein>
    <submittedName>
        <fullName evidence="4 5">Uncharacterized protein LOC106459078</fullName>
    </submittedName>
</protein>
<keyword evidence="3" id="KW-1185">Reference proteome</keyword>
<evidence type="ECO:0000313" key="4">
    <source>
        <dbReference type="RefSeq" id="XP_022241197.1"/>
    </source>
</evidence>
<dbReference type="PANTHER" id="PTHR14102">
    <property type="entry name" value="PAR-6-RELATED"/>
    <property type="match status" value="1"/>
</dbReference>
<dbReference type="InterPro" id="IPR001478">
    <property type="entry name" value="PDZ"/>
</dbReference>
<feature type="compositionally biased region" description="Low complexity" evidence="1">
    <location>
        <begin position="431"/>
        <end position="443"/>
    </location>
</feature>
<dbReference type="InterPro" id="IPR051741">
    <property type="entry name" value="PAR6_homolog"/>
</dbReference>
<evidence type="ECO:0000313" key="5">
    <source>
        <dbReference type="RefSeq" id="XP_022241198.1"/>
    </source>
</evidence>
<reference evidence="4 5" key="1">
    <citation type="submission" date="2025-05" db="UniProtKB">
        <authorList>
            <consortium name="RefSeq"/>
        </authorList>
    </citation>
    <scope>IDENTIFICATION</scope>
    <source>
        <tissue evidence="4 5">Muscle</tissue>
    </source>
</reference>
<dbReference type="SUPFAM" id="SSF50156">
    <property type="entry name" value="PDZ domain-like"/>
    <property type="match status" value="1"/>
</dbReference>
<feature type="domain" description="PDZ" evidence="2">
    <location>
        <begin position="902"/>
        <end position="987"/>
    </location>
</feature>
<evidence type="ECO:0000313" key="3">
    <source>
        <dbReference type="Proteomes" id="UP000694941"/>
    </source>
</evidence>
<dbReference type="GeneID" id="106459078"/>
<feature type="compositionally biased region" description="Polar residues" evidence="1">
    <location>
        <begin position="747"/>
        <end position="765"/>
    </location>
</feature>
<dbReference type="PANTHER" id="PTHR14102:SF11">
    <property type="entry name" value="LD29223P"/>
    <property type="match status" value="1"/>
</dbReference>
<feature type="region of interest" description="Disordered" evidence="1">
    <location>
        <begin position="41"/>
        <end position="166"/>
    </location>
</feature>
<dbReference type="PROSITE" id="PS50106">
    <property type="entry name" value="PDZ"/>
    <property type="match status" value="1"/>
</dbReference>
<feature type="region of interest" description="Disordered" evidence="1">
    <location>
        <begin position="426"/>
        <end position="469"/>
    </location>
</feature>
<feature type="compositionally biased region" description="Polar residues" evidence="1">
    <location>
        <begin position="457"/>
        <end position="466"/>
    </location>
</feature>
<dbReference type="Proteomes" id="UP000694941">
    <property type="component" value="Unplaced"/>
</dbReference>
<dbReference type="Gene3D" id="2.30.42.10">
    <property type="match status" value="1"/>
</dbReference>
<evidence type="ECO:0000256" key="1">
    <source>
        <dbReference type="SAM" id="MobiDB-lite"/>
    </source>
</evidence>